<dbReference type="InterPro" id="IPR013325">
    <property type="entry name" value="RNA_pol_sigma_r2"/>
</dbReference>
<evidence type="ECO:0000259" key="1">
    <source>
        <dbReference type="Pfam" id="PF04542"/>
    </source>
</evidence>
<dbReference type="Pfam" id="PF04542">
    <property type="entry name" value="Sigma70_r2"/>
    <property type="match status" value="1"/>
</dbReference>
<dbReference type="SUPFAM" id="SSF88946">
    <property type="entry name" value="Sigma2 domain of RNA polymerase sigma factors"/>
    <property type="match status" value="1"/>
</dbReference>
<feature type="domain" description="RNA polymerase sigma-70 region 2" evidence="1">
    <location>
        <begin position="10"/>
        <end position="76"/>
    </location>
</feature>
<protein>
    <submittedName>
        <fullName evidence="2">Sigma-70 family RNA polymerase sigma factor</fullName>
    </submittedName>
</protein>
<dbReference type="RefSeq" id="WP_327608848.1">
    <property type="nucleotide sequence ID" value="NZ_JARZFX010000012.1"/>
</dbReference>
<comment type="caution">
    <text evidence="2">The sequence shown here is derived from an EMBL/GenBank/DDBJ whole genome shotgun (WGS) entry which is preliminary data.</text>
</comment>
<accession>A0ABU6KLI9</accession>
<dbReference type="InterPro" id="IPR014284">
    <property type="entry name" value="RNA_pol_sigma-70_dom"/>
</dbReference>
<keyword evidence="3" id="KW-1185">Reference proteome</keyword>
<name>A0ABU6KLI9_9BACI</name>
<evidence type="ECO:0000313" key="3">
    <source>
        <dbReference type="Proteomes" id="UP001335737"/>
    </source>
</evidence>
<sequence length="183" mass="21909">MTNQHTFEDFYQQNKRRIHYQIHKLNIHDPHKEYFQEGLCAMWNAYQTYQPDKGVLSTYFNYTIRNRIIDLLRQQNNYLKHIQTSFQDNTIESLNSSNNPILLSSQIHTTFLDNSPLWKQIKSQLTLNQWKWIYYAVIVGMSLKQLSIQENTTVEAVKSWARQARKKLNNPEFQNQLLELLQG</sequence>
<dbReference type="EMBL" id="JARZFX010000012">
    <property type="protein sequence ID" value="MEC5425299.1"/>
    <property type="molecule type" value="Genomic_DNA"/>
</dbReference>
<dbReference type="Gene3D" id="1.10.1740.10">
    <property type="match status" value="1"/>
</dbReference>
<dbReference type="InterPro" id="IPR013324">
    <property type="entry name" value="RNA_pol_sigma_r3/r4-like"/>
</dbReference>
<reference evidence="2 3" key="1">
    <citation type="journal article" date="2024" name="Int. J. Syst. Evol. Microbiol.">
        <title>Virgibacillus tibetensis sp. nov., isolated from salt lake on the Tibetan Plateau of China.</title>
        <authorList>
            <person name="Phurbu D."/>
            <person name="Liu Z.-X."/>
            <person name="Wang R."/>
            <person name="Zheng Y.-Y."/>
            <person name="Liu H.-C."/>
            <person name="Zhou Y.-G."/>
            <person name="Yu Y.-J."/>
            <person name="Li A.-H."/>
        </authorList>
    </citation>
    <scope>NUCLEOTIDE SEQUENCE [LARGE SCALE GENOMIC DNA]</scope>
    <source>
        <strain evidence="2 3">C22-A2</strain>
    </source>
</reference>
<dbReference type="SUPFAM" id="SSF88659">
    <property type="entry name" value="Sigma3 and sigma4 domains of RNA polymerase sigma factors"/>
    <property type="match status" value="1"/>
</dbReference>
<dbReference type="Proteomes" id="UP001335737">
    <property type="component" value="Unassembled WGS sequence"/>
</dbReference>
<gene>
    <name evidence="2" type="ORF">QGM71_17595</name>
</gene>
<organism evidence="2 3">
    <name type="scientific">Virgibacillus tibetensis</name>
    <dbReference type="NCBI Taxonomy" id="3042313"/>
    <lineage>
        <taxon>Bacteria</taxon>
        <taxon>Bacillati</taxon>
        <taxon>Bacillota</taxon>
        <taxon>Bacilli</taxon>
        <taxon>Bacillales</taxon>
        <taxon>Bacillaceae</taxon>
        <taxon>Virgibacillus</taxon>
    </lineage>
</organism>
<evidence type="ECO:0000313" key="2">
    <source>
        <dbReference type="EMBL" id="MEC5425299.1"/>
    </source>
</evidence>
<proteinExistence type="predicted"/>
<dbReference type="InterPro" id="IPR007627">
    <property type="entry name" value="RNA_pol_sigma70_r2"/>
</dbReference>
<dbReference type="NCBIfam" id="TIGR02937">
    <property type="entry name" value="sigma70-ECF"/>
    <property type="match status" value="1"/>
</dbReference>